<name>A0A517NCG7_9BACT</name>
<dbReference type="KEGG" id="rlc:K227x_32290"/>
<dbReference type="EMBL" id="CP036525">
    <property type="protein sequence ID" value="QDT04832.1"/>
    <property type="molecule type" value="Genomic_DNA"/>
</dbReference>
<dbReference type="AlphaFoldDB" id="A0A517NCG7"/>
<proteinExistence type="predicted"/>
<evidence type="ECO:0000313" key="1">
    <source>
        <dbReference type="EMBL" id="QDT04832.1"/>
    </source>
</evidence>
<evidence type="ECO:0000313" key="2">
    <source>
        <dbReference type="Proteomes" id="UP000318538"/>
    </source>
</evidence>
<gene>
    <name evidence="1" type="ORF">K227x_32290</name>
</gene>
<accession>A0A517NCG7</accession>
<keyword evidence="2" id="KW-1185">Reference proteome</keyword>
<reference evidence="1 2" key="1">
    <citation type="submission" date="2019-02" db="EMBL/GenBank/DDBJ databases">
        <title>Deep-cultivation of Planctomycetes and their phenomic and genomic characterization uncovers novel biology.</title>
        <authorList>
            <person name="Wiegand S."/>
            <person name="Jogler M."/>
            <person name="Boedeker C."/>
            <person name="Pinto D."/>
            <person name="Vollmers J."/>
            <person name="Rivas-Marin E."/>
            <person name="Kohn T."/>
            <person name="Peeters S.H."/>
            <person name="Heuer A."/>
            <person name="Rast P."/>
            <person name="Oberbeckmann S."/>
            <person name="Bunk B."/>
            <person name="Jeske O."/>
            <person name="Meyerdierks A."/>
            <person name="Storesund J.E."/>
            <person name="Kallscheuer N."/>
            <person name="Luecker S."/>
            <person name="Lage O.M."/>
            <person name="Pohl T."/>
            <person name="Merkel B.J."/>
            <person name="Hornburger P."/>
            <person name="Mueller R.-W."/>
            <person name="Bruemmer F."/>
            <person name="Labrenz M."/>
            <person name="Spormann A.M."/>
            <person name="Op den Camp H."/>
            <person name="Overmann J."/>
            <person name="Amann R."/>
            <person name="Jetten M.S.M."/>
            <person name="Mascher T."/>
            <person name="Medema M.H."/>
            <person name="Devos D.P."/>
            <person name="Kaster A.-K."/>
            <person name="Ovreas L."/>
            <person name="Rohde M."/>
            <person name="Galperin M.Y."/>
            <person name="Jogler C."/>
        </authorList>
    </citation>
    <scope>NUCLEOTIDE SEQUENCE [LARGE SCALE GENOMIC DNA]</scope>
    <source>
        <strain evidence="1 2">K22_7</strain>
    </source>
</reference>
<protein>
    <submittedName>
        <fullName evidence="1">Uncharacterized protein</fullName>
    </submittedName>
</protein>
<sequence>MVEGCREFCKPPDRGCDSWIAPAPAVGRLQRRFPEILGGDAAWGILANPTAGSHCLRRAPWIPFAGCDYARAVLILIPWLFSKGMVVVSPELVPVTKLRSGVYDGTASRGTRFVRDPDL</sequence>
<dbReference type="Proteomes" id="UP000318538">
    <property type="component" value="Chromosome"/>
</dbReference>
<organism evidence="1 2">
    <name type="scientific">Rubripirellula lacrimiformis</name>
    <dbReference type="NCBI Taxonomy" id="1930273"/>
    <lineage>
        <taxon>Bacteria</taxon>
        <taxon>Pseudomonadati</taxon>
        <taxon>Planctomycetota</taxon>
        <taxon>Planctomycetia</taxon>
        <taxon>Pirellulales</taxon>
        <taxon>Pirellulaceae</taxon>
        <taxon>Rubripirellula</taxon>
    </lineage>
</organism>